<dbReference type="Pfam" id="PF09362">
    <property type="entry name" value="DUF1996"/>
    <property type="match status" value="1"/>
</dbReference>
<dbReference type="PROSITE" id="PS51212">
    <property type="entry name" value="WSC"/>
    <property type="match status" value="1"/>
</dbReference>
<evidence type="ECO:0000256" key="1">
    <source>
        <dbReference type="SAM" id="MobiDB-lite"/>
    </source>
</evidence>
<organism evidence="4 5">
    <name type="scientific">Hyaloscypha variabilis (strain UAMH 11265 / GT02V1 / F)</name>
    <name type="common">Meliniomyces variabilis</name>
    <dbReference type="NCBI Taxonomy" id="1149755"/>
    <lineage>
        <taxon>Eukaryota</taxon>
        <taxon>Fungi</taxon>
        <taxon>Dikarya</taxon>
        <taxon>Ascomycota</taxon>
        <taxon>Pezizomycotina</taxon>
        <taxon>Leotiomycetes</taxon>
        <taxon>Helotiales</taxon>
        <taxon>Hyaloscyphaceae</taxon>
        <taxon>Hyaloscypha</taxon>
        <taxon>Hyaloscypha variabilis</taxon>
    </lineage>
</organism>
<feature type="signal peptide" evidence="2">
    <location>
        <begin position="1"/>
        <end position="17"/>
    </location>
</feature>
<feature type="domain" description="WSC" evidence="3">
    <location>
        <begin position="487"/>
        <end position="581"/>
    </location>
</feature>
<evidence type="ECO:0000256" key="2">
    <source>
        <dbReference type="SAM" id="SignalP"/>
    </source>
</evidence>
<dbReference type="EMBL" id="KZ613953">
    <property type="protein sequence ID" value="PMD34678.1"/>
    <property type="molecule type" value="Genomic_DNA"/>
</dbReference>
<gene>
    <name evidence="4" type="ORF">L207DRAFT_547133</name>
</gene>
<dbReference type="SMART" id="SM00321">
    <property type="entry name" value="WSC"/>
    <property type="match status" value="1"/>
</dbReference>
<name>A0A2J6R851_HYAVF</name>
<dbReference type="Pfam" id="PF01822">
    <property type="entry name" value="WSC"/>
    <property type="match status" value="1"/>
</dbReference>
<reference evidence="4 5" key="1">
    <citation type="submission" date="2016-04" db="EMBL/GenBank/DDBJ databases">
        <title>A degradative enzymes factory behind the ericoid mycorrhizal symbiosis.</title>
        <authorList>
            <consortium name="DOE Joint Genome Institute"/>
            <person name="Martino E."/>
            <person name="Morin E."/>
            <person name="Grelet G."/>
            <person name="Kuo A."/>
            <person name="Kohler A."/>
            <person name="Daghino S."/>
            <person name="Barry K."/>
            <person name="Choi C."/>
            <person name="Cichocki N."/>
            <person name="Clum A."/>
            <person name="Copeland A."/>
            <person name="Hainaut M."/>
            <person name="Haridas S."/>
            <person name="Labutti K."/>
            <person name="Lindquist E."/>
            <person name="Lipzen A."/>
            <person name="Khouja H.-R."/>
            <person name="Murat C."/>
            <person name="Ohm R."/>
            <person name="Olson A."/>
            <person name="Spatafora J."/>
            <person name="Veneault-Fourrey C."/>
            <person name="Henrissat B."/>
            <person name="Grigoriev I."/>
            <person name="Martin F."/>
            <person name="Perotto S."/>
        </authorList>
    </citation>
    <scope>NUCLEOTIDE SEQUENCE [LARGE SCALE GENOMIC DNA]</scope>
    <source>
        <strain evidence="4 5">F</strain>
    </source>
</reference>
<dbReference type="InterPro" id="IPR018535">
    <property type="entry name" value="DUF1996"/>
</dbReference>
<dbReference type="PANTHER" id="PTHR43662">
    <property type="match status" value="1"/>
</dbReference>
<keyword evidence="5" id="KW-1185">Reference proteome</keyword>
<dbReference type="PANTHER" id="PTHR43662:SF11">
    <property type="entry name" value="WSC DOMAIN-CONTAINING PROTEIN"/>
    <property type="match status" value="1"/>
</dbReference>
<evidence type="ECO:0000313" key="5">
    <source>
        <dbReference type="Proteomes" id="UP000235786"/>
    </source>
</evidence>
<evidence type="ECO:0000313" key="4">
    <source>
        <dbReference type="EMBL" id="PMD34678.1"/>
    </source>
</evidence>
<dbReference type="STRING" id="1149755.A0A2J6R851"/>
<accession>A0A2J6R851</accession>
<keyword evidence="2" id="KW-0732">Signal</keyword>
<feature type="chain" id="PRO_5014415416" evidence="2">
    <location>
        <begin position="18"/>
        <end position="599"/>
    </location>
</feature>
<dbReference type="Proteomes" id="UP000235786">
    <property type="component" value="Unassembled WGS sequence"/>
</dbReference>
<protein>
    <submittedName>
        <fullName evidence="4">WSC-domain-containing protein</fullName>
    </submittedName>
</protein>
<dbReference type="InterPro" id="IPR002889">
    <property type="entry name" value="WSC_carb-bd"/>
</dbReference>
<feature type="compositionally biased region" description="Low complexity" evidence="1">
    <location>
        <begin position="367"/>
        <end position="386"/>
    </location>
</feature>
<dbReference type="AlphaFoldDB" id="A0A2J6R851"/>
<dbReference type="OrthoDB" id="74764at2759"/>
<feature type="region of interest" description="Disordered" evidence="1">
    <location>
        <begin position="367"/>
        <end position="398"/>
    </location>
</feature>
<sequence length="599" mass="62444">MHFSTALLATFAATTSAYSATERTFAVNHFYGNGPLMMGRVDPIVSPGGPSGHVHAIQGGNAFGVTMTDTQALSSTCTSSLVKNDKSNYWTPSLYFQDPTTGLFEDVEMFYMNVYYFFEATTDVIEPFPPGLRMVVGNPNLRTPPATGGESITDLSDGVPQPVQWVCPRTNTNTPLYPPNSDGLHGVGIQDPGNAGAGVGFPDQNCDGYASPLRADIHFPSCWNKTAGLDDYKTNMQFPTNGNCPAGFVHLPHLFYEVYWNTPLFASRWTQGQGTQPFVLSNGDPTGYGLHGDFLAGWDTATLTQIINNCNAGDSGMDKCPGLIGGLNDPSTSCNEASPIDEVISGTLSKLPGNNPVGQWGVNAAGSAPGSASVVSETLPTSTPASGGTGGTGNTGNTKVVATPTATGVESGPAPTESSAGVETYSVIPVPETTTPAIVTPASVAPASGGSGDTIVTKVVSETTYAYTTITLYGPAPTDASEPDVDGWSYYGCYADTRARVLTGIELANIGNHEVTNTKCVAYCGAAGFSMAGTEYGGQCFCGNELEGSSKLAESSCDMPCEGDGTQTCGGSLALSVYTSATKKRSIRHMHRHRNGFSS</sequence>
<proteinExistence type="predicted"/>
<evidence type="ECO:0000259" key="3">
    <source>
        <dbReference type="PROSITE" id="PS51212"/>
    </source>
</evidence>